<reference evidence="1" key="2">
    <citation type="submission" date="2022-05" db="EMBL/GenBank/DDBJ databases">
        <authorList>
            <person name="Kim J.-S."/>
            <person name="Lee K."/>
            <person name="Suh M."/>
            <person name="Eom M."/>
            <person name="Kim J.-S."/>
            <person name="Kim D.-S."/>
            <person name="Ko S.-H."/>
            <person name="Shin Y."/>
            <person name="Lee J.-S."/>
        </authorList>
    </citation>
    <scope>NUCLEOTIDE SEQUENCE</scope>
    <source>
        <strain evidence="1">N237</strain>
    </source>
</reference>
<evidence type="ECO:0000313" key="2">
    <source>
        <dbReference type="Proteomes" id="UP001056336"/>
    </source>
</evidence>
<dbReference type="EMBL" id="CP097332">
    <property type="protein sequence ID" value="UQX90241.1"/>
    <property type="molecule type" value="Genomic_DNA"/>
</dbReference>
<reference evidence="1" key="1">
    <citation type="journal article" date="2018" name="Int. J. Syst. Evol. Microbiol.">
        <title>Jatrophihabitans telluris sp. nov., isolated from sediment soil of lava forest wetlands and the emended description of the genus Jatrophihabitans.</title>
        <authorList>
            <person name="Lee K.C."/>
            <person name="Suh M.K."/>
            <person name="Eom M.K."/>
            <person name="Kim K.K."/>
            <person name="Kim J.S."/>
            <person name="Kim D.S."/>
            <person name="Ko S.H."/>
            <person name="Shin Y.K."/>
            <person name="Lee J.S."/>
        </authorList>
    </citation>
    <scope>NUCLEOTIDE SEQUENCE</scope>
    <source>
        <strain evidence="1">N237</strain>
    </source>
</reference>
<evidence type="ECO:0000313" key="1">
    <source>
        <dbReference type="EMBL" id="UQX90241.1"/>
    </source>
</evidence>
<dbReference type="Proteomes" id="UP001056336">
    <property type="component" value="Chromosome"/>
</dbReference>
<accession>A0ABY4R5X3</accession>
<proteinExistence type="predicted"/>
<dbReference type="RefSeq" id="WP_249774137.1">
    <property type="nucleotide sequence ID" value="NZ_CP097332.1"/>
</dbReference>
<name>A0ABY4R5X3_9ACTN</name>
<gene>
    <name evidence="1" type="ORF">M6D93_09635</name>
</gene>
<sequence length="154" mass="16347">MNSSPQRILARLAEAVRAAHDQDATAFAAAVTELESLDLERVSLALAESLRQALEELHPDGLAGDDVREALEHCVRSVSAWWPQLAVEALIATYTAALGMSDPESEQAGSSRLVLVTAGLLALADLLSDRAALAPGYLQAGLAEIERAETMEMP</sequence>
<keyword evidence="2" id="KW-1185">Reference proteome</keyword>
<protein>
    <submittedName>
        <fullName evidence="1">Uncharacterized protein</fullName>
    </submittedName>
</protein>
<organism evidence="1 2">
    <name type="scientific">Jatrophihabitans telluris</name>
    <dbReference type="NCBI Taxonomy" id="2038343"/>
    <lineage>
        <taxon>Bacteria</taxon>
        <taxon>Bacillati</taxon>
        <taxon>Actinomycetota</taxon>
        <taxon>Actinomycetes</taxon>
        <taxon>Jatrophihabitantales</taxon>
        <taxon>Jatrophihabitantaceae</taxon>
        <taxon>Jatrophihabitans</taxon>
    </lineage>
</organism>